<proteinExistence type="predicted"/>
<keyword evidence="2" id="KW-1185">Reference proteome</keyword>
<comment type="caution">
    <text evidence="1">The sequence shown here is derived from an EMBL/GenBank/DDBJ whole genome shotgun (WGS) entry which is preliminary data.</text>
</comment>
<gene>
    <name evidence="1" type="ORF">H2Z84_04235</name>
</gene>
<sequence>MHLVPENVRIIIDLISRSTTIKLVEAYGGSNCLELGNNATVNNVLVTKYRPCDRQIEETLNKEDDLAPLSDTGQGLLF</sequence>
<dbReference type="Proteomes" id="UP000545606">
    <property type="component" value="Unassembled WGS sequence"/>
</dbReference>
<dbReference type="EMBL" id="JACERN010000014">
    <property type="protein sequence ID" value="MBA4707600.1"/>
    <property type="molecule type" value="Genomic_DNA"/>
</dbReference>
<evidence type="ECO:0000313" key="2">
    <source>
        <dbReference type="Proteomes" id="UP000545606"/>
    </source>
</evidence>
<name>A0A838XWS2_9NEIS</name>
<dbReference type="AlphaFoldDB" id="A0A838XWS2"/>
<accession>A0A838XWS2</accession>
<organism evidence="1 2">
    <name type="scientific">Aquitalea aquatica</name>
    <dbReference type="NCBI Taxonomy" id="3044273"/>
    <lineage>
        <taxon>Bacteria</taxon>
        <taxon>Pseudomonadati</taxon>
        <taxon>Pseudomonadota</taxon>
        <taxon>Betaproteobacteria</taxon>
        <taxon>Neisseriales</taxon>
        <taxon>Chromobacteriaceae</taxon>
        <taxon>Aquitalea</taxon>
    </lineage>
</organism>
<protein>
    <submittedName>
        <fullName evidence="1">Uncharacterized protein</fullName>
    </submittedName>
</protein>
<evidence type="ECO:0000313" key="1">
    <source>
        <dbReference type="EMBL" id="MBA4707600.1"/>
    </source>
</evidence>
<reference evidence="1 2" key="1">
    <citation type="submission" date="2020-07" db="EMBL/GenBank/DDBJ databases">
        <title>Draft genome sequence of violacein-producing bacteria and related species.</title>
        <authorList>
            <person name="Wilson H.S."/>
            <person name="De Leon M.E."/>
        </authorList>
    </citation>
    <scope>NUCLEOTIDE SEQUENCE [LARGE SCALE GENOMIC DNA]</scope>
    <source>
        <strain evidence="1 2">HSC-21Su07</strain>
    </source>
</reference>
<dbReference type="RefSeq" id="WP_181834869.1">
    <property type="nucleotide sequence ID" value="NZ_JACERN010000014.1"/>
</dbReference>